<feature type="transmembrane region" description="Helical" evidence="1">
    <location>
        <begin position="252"/>
        <end position="275"/>
    </location>
</feature>
<evidence type="ECO:0008006" key="4">
    <source>
        <dbReference type="Google" id="ProtNLM"/>
    </source>
</evidence>
<keyword evidence="1" id="KW-0812">Transmembrane</keyword>
<comment type="caution">
    <text evidence="2">The sequence shown here is derived from an EMBL/GenBank/DDBJ whole genome shotgun (WGS) entry which is preliminary data.</text>
</comment>
<feature type="transmembrane region" description="Helical" evidence="1">
    <location>
        <begin position="226"/>
        <end position="245"/>
    </location>
</feature>
<evidence type="ECO:0000256" key="1">
    <source>
        <dbReference type="SAM" id="Phobius"/>
    </source>
</evidence>
<feature type="transmembrane region" description="Helical" evidence="1">
    <location>
        <begin position="433"/>
        <end position="452"/>
    </location>
</feature>
<protein>
    <recommendedName>
        <fullName evidence="4">4-amino-4-deoxy-L-arabinose transferase</fullName>
    </recommendedName>
</protein>
<organism evidence="2 3">
    <name type="scientific">Brevibacterium senegalense</name>
    <dbReference type="NCBI Taxonomy" id="1033736"/>
    <lineage>
        <taxon>Bacteria</taxon>
        <taxon>Bacillati</taxon>
        <taxon>Actinomycetota</taxon>
        <taxon>Actinomycetes</taxon>
        <taxon>Micrococcales</taxon>
        <taxon>Brevibacteriaceae</taxon>
        <taxon>Brevibacterium</taxon>
    </lineage>
</organism>
<gene>
    <name evidence="2" type="ORF">K8V08_03785</name>
</gene>
<evidence type="ECO:0000313" key="2">
    <source>
        <dbReference type="EMBL" id="HJG79513.1"/>
    </source>
</evidence>
<feature type="transmembrane region" description="Helical" evidence="1">
    <location>
        <begin position="118"/>
        <end position="140"/>
    </location>
</feature>
<dbReference type="AlphaFoldDB" id="A0A921SN50"/>
<keyword evidence="1" id="KW-0472">Membrane</keyword>
<keyword evidence="1" id="KW-1133">Transmembrane helix</keyword>
<feature type="transmembrane region" description="Helical" evidence="1">
    <location>
        <begin position="170"/>
        <end position="189"/>
    </location>
</feature>
<accession>A0A921SN50</accession>
<evidence type="ECO:0000313" key="3">
    <source>
        <dbReference type="Proteomes" id="UP000784435"/>
    </source>
</evidence>
<feature type="transmembrane region" description="Helical" evidence="1">
    <location>
        <begin position="147"/>
        <end position="164"/>
    </location>
</feature>
<reference evidence="2" key="2">
    <citation type="submission" date="2021-09" db="EMBL/GenBank/DDBJ databases">
        <authorList>
            <person name="Gilroy R."/>
        </authorList>
    </citation>
    <scope>NUCLEOTIDE SEQUENCE</scope>
    <source>
        <strain evidence="2">ChiGjej5B5-7349</strain>
    </source>
</reference>
<feature type="transmembrane region" description="Helical" evidence="1">
    <location>
        <begin position="406"/>
        <end position="426"/>
    </location>
</feature>
<feature type="transmembrane region" description="Helical" evidence="1">
    <location>
        <begin position="357"/>
        <end position="379"/>
    </location>
</feature>
<dbReference type="Proteomes" id="UP000784435">
    <property type="component" value="Unassembled WGS sequence"/>
</dbReference>
<sequence>MSRRSEDPRTHVRGSSAFRPWLVFALLALALSLVTFRGLLGDPGGRVYAHNDDASLFIWWFANGADALASALGFGTGTTGFLETSAMNWPDGVNGAWNTSALGLALPLAPLTWLAGPVVAYTTAIVLSPVAASLAAAVLLTRFADRTPAFAGALLYGFSPYLIAQAGGHLNLSFAVLPPLVGAFLWRCATAPAGGDLRTRVREAVPWGILLGGVLGWQFYMSTELLAGTFLAAVVAVAAIAVCLRGRLRPRLLPFLAASGAAVVTALLLAAPLLVTMLTGPGAPREAIRPHGVWNNDLADLVTPSQHTLFAGAGPEIPRVIGLDPAEVGGYVSLVWLVVGGWAVVRRWRSPQHGLLVRVLALTGATVWLLSMGSPLRILGQEIPVPGPFRLVEHLPVLENILPMRLSVHVVLVLSALTAVLLHHALRAGRRAAIAPVAAVTAVAVLIAPAAAETRVLHIPTAIASGALDEVVPQGAVVKALPTPRAVAEPDHAQAMAWQAESGMHYRETGGYFIGSTDDHDVIYQSLLDPLDVLLREAEGPGGSAALEQDRVDQSVRDIRARGTEFVLVPEDAPLLPRPADELAESLARTPGAHAELIEDTWVVDLRGVE</sequence>
<proteinExistence type="predicted"/>
<feature type="transmembrane region" description="Helical" evidence="1">
    <location>
        <begin position="328"/>
        <end position="345"/>
    </location>
</feature>
<feature type="transmembrane region" description="Helical" evidence="1">
    <location>
        <begin position="201"/>
        <end position="220"/>
    </location>
</feature>
<feature type="transmembrane region" description="Helical" evidence="1">
    <location>
        <begin position="21"/>
        <end position="40"/>
    </location>
</feature>
<name>A0A921SN50_9MICO</name>
<reference evidence="2" key="1">
    <citation type="journal article" date="2021" name="PeerJ">
        <title>Extensive microbial diversity within the chicken gut microbiome revealed by metagenomics and culture.</title>
        <authorList>
            <person name="Gilroy R."/>
            <person name="Ravi A."/>
            <person name="Getino M."/>
            <person name="Pursley I."/>
            <person name="Horton D.L."/>
            <person name="Alikhan N.F."/>
            <person name="Baker D."/>
            <person name="Gharbi K."/>
            <person name="Hall N."/>
            <person name="Watson M."/>
            <person name="Adriaenssens E.M."/>
            <person name="Foster-Nyarko E."/>
            <person name="Jarju S."/>
            <person name="Secka A."/>
            <person name="Antonio M."/>
            <person name="Oren A."/>
            <person name="Chaudhuri R.R."/>
            <person name="La Ragione R."/>
            <person name="Hildebrand F."/>
            <person name="Pallen M.J."/>
        </authorList>
    </citation>
    <scope>NUCLEOTIDE SEQUENCE</scope>
    <source>
        <strain evidence="2">ChiGjej5B5-7349</strain>
    </source>
</reference>
<dbReference type="EMBL" id="DYUK01000081">
    <property type="protein sequence ID" value="HJG79513.1"/>
    <property type="molecule type" value="Genomic_DNA"/>
</dbReference>